<accession>A0A8J3S5P6</accession>
<protein>
    <submittedName>
        <fullName evidence="1">Uncharacterized protein</fullName>
    </submittedName>
</protein>
<gene>
    <name evidence="1" type="ORF">Pro02_48440</name>
</gene>
<proteinExistence type="predicted"/>
<dbReference type="EMBL" id="BOOI01000046">
    <property type="protein sequence ID" value="GIH86436.1"/>
    <property type="molecule type" value="Genomic_DNA"/>
</dbReference>
<organism evidence="1 2">
    <name type="scientific">Planobispora rosea</name>
    <dbReference type="NCBI Taxonomy" id="35762"/>
    <lineage>
        <taxon>Bacteria</taxon>
        <taxon>Bacillati</taxon>
        <taxon>Actinomycetota</taxon>
        <taxon>Actinomycetes</taxon>
        <taxon>Streptosporangiales</taxon>
        <taxon>Streptosporangiaceae</taxon>
        <taxon>Planobispora</taxon>
    </lineage>
</organism>
<evidence type="ECO:0000313" key="2">
    <source>
        <dbReference type="Proteomes" id="UP000655044"/>
    </source>
</evidence>
<reference evidence="1" key="1">
    <citation type="submission" date="2021-01" db="EMBL/GenBank/DDBJ databases">
        <title>Whole genome shotgun sequence of Planobispora rosea NBRC 15558.</title>
        <authorList>
            <person name="Komaki H."/>
            <person name="Tamura T."/>
        </authorList>
    </citation>
    <scope>NUCLEOTIDE SEQUENCE</scope>
    <source>
        <strain evidence="1">NBRC 15558</strain>
    </source>
</reference>
<dbReference type="RefSeq" id="WP_189243009.1">
    <property type="nucleotide sequence ID" value="NZ_BMQP01000026.1"/>
</dbReference>
<name>A0A8J3S5P6_PLARO</name>
<keyword evidence="2" id="KW-1185">Reference proteome</keyword>
<sequence length="156" mass="16364">MPCCTTISPFPPPEITLAIAAQYLGDLNDSIAIVGFGPDQQLTAVISAALPEYSPDLPGQLQRLTKDLKALGIDSTAVIGYGAAEYVTPALSRLPDMLADTGIETDQILHYADGCYSSLGCIWGCCTEVPWQRDQEQAAAAAIVPAAGLAIGALRR</sequence>
<evidence type="ECO:0000313" key="1">
    <source>
        <dbReference type="EMBL" id="GIH86436.1"/>
    </source>
</evidence>
<dbReference type="Proteomes" id="UP000655044">
    <property type="component" value="Unassembled WGS sequence"/>
</dbReference>
<comment type="caution">
    <text evidence="1">The sequence shown here is derived from an EMBL/GenBank/DDBJ whole genome shotgun (WGS) entry which is preliminary data.</text>
</comment>
<dbReference type="AlphaFoldDB" id="A0A8J3S5P6"/>